<dbReference type="GeneID" id="116947528"/>
<evidence type="ECO:0000256" key="6">
    <source>
        <dbReference type="ARBA" id="ARBA00025740"/>
    </source>
</evidence>
<evidence type="ECO:0000256" key="2">
    <source>
        <dbReference type="ARBA" id="ARBA00022574"/>
    </source>
</evidence>
<evidence type="ECO:0000256" key="3">
    <source>
        <dbReference type="ARBA" id="ARBA00022737"/>
    </source>
</evidence>
<organism evidence="7 8">
    <name type="scientific">Petromyzon marinus</name>
    <name type="common">Sea lamprey</name>
    <dbReference type="NCBI Taxonomy" id="7757"/>
    <lineage>
        <taxon>Eukaryota</taxon>
        <taxon>Metazoa</taxon>
        <taxon>Chordata</taxon>
        <taxon>Craniata</taxon>
        <taxon>Vertebrata</taxon>
        <taxon>Cyclostomata</taxon>
        <taxon>Hyperoartia</taxon>
        <taxon>Petromyzontiformes</taxon>
        <taxon>Petromyzontidae</taxon>
        <taxon>Petromyzon</taxon>
    </lineage>
</organism>
<dbReference type="GO" id="GO:0000407">
    <property type="term" value="C:phagophore assembly site"/>
    <property type="evidence" value="ECO:0007669"/>
    <property type="project" value="UniProtKB-SubCell"/>
</dbReference>
<name>A0AAJ7TLY0_PETMA</name>
<dbReference type="InterPro" id="IPR001680">
    <property type="entry name" value="WD40_rpt"/>
</dbReference>
<dbReference type="SUPFAM" id="SSF50978">
    <property type="entry name" value="WD40 repeat-like"/>
    <property type="match status" value="1"/>
</dbReference>
<dbReference type="Proteomes" id="UP001318040">
    <property type="component" value="Chromosome 30"/>
</dbReference>
<dbReference type="SMART" id="SM00320">
    <property type="entry name" value="WD40"/>
    <property type="match status" value="3"/>
</dbReference>
<keyword evidence="2" id="KW-0853">WD repeat</keyword>
<evidence type="ECO:0000313" key="7">
    <source>
        <dbReference type="Proteomes" id="UP001318040"/>
    </source>
</evidence>
<keyword evidence="5" id="KW-0446">Lipid-binding</keyword>
<dbReference type="GO" id="GO:0006914">
    <property type="term" value="P:autophagy"/>
    <property type="evidence" value="ECO:0007669"/>
    <property type="project" value="UniProtKB-KW"/>
</dbReference>
<reference evidence="8" key="1">
    <citation type="submission" date="2025-08" db="UniProtKB">
        <authorList>
            <consortium name="RefSeq"/>
        </authorList>
    </citation>
    <scope>IDENTIFICATION</scope>
    <source>
        <tissue evidence="8">Sperm</tissue>
    </source>
</reference>
<protein>
    <submittedName>
        <fullName evidence="8">WD repeat domain phosphoinositide-interacting protein 4-like isoform X1</fullName>
    </submittedName>
</protein>
<dbReference type="GO" id="GO:0008289">
    <property type="term" value="F:lipid binding"/>
    <property type="evidence" value="ECO:0007669"/>
    <property type="project" value="UniProtKB-KW"/>
</dbReference>
<proteinExistence type="inferred from homology"/>
<sequence length="370" mass="40249">MFFWGGGGSPAQQQRGVNSVRFNQDHSLFCCAMETGVKVFNVDPLAQKAHIDQEQVGSVGLAEVLRRSNLIAIVGGGSLPRFAENSVLIWDDARGGTPEQDKLVLDFTFTQPVLAVRMRHDAISVVLRRKIHVFSFPDNPRETSQFDTRDNPLGLCELSTSLERSLLVFPGLKSGFLQMVDISALKGAPKRPGLGPNESGVTVKAHESGLACIALDSTASRVATASHKGTLIRIYDTTNGDRTMELRRGADSAQLYCINFSQDASFLCASSDKGTVHIFALKQTKLNRRSALARVGRKVSPALGEYAESQWSLASFTVPAETACACAFGKGNSIIAVCLDGTFHKYVFTLEGSCKREAFDVYLDLENDDF</sequence>
<dbReference type="Pfam" id="PF21032">
    <property type="entry name" value="PROPPIN"/>
    <property type="match status" value="1"/>
</dbReference>
<dbReference type="InterPro" id="IPR015943">
    <property type="entry name" value="WD40/YVTN_repeat-like_dom_sf"/>
</dbReference>
<keyword evidence="7" id="KW-1185">Reference proteome</keyword>
<accession>A0AAJ7TLY0</accession>
<dbReference type="Gene3D" id="2.130.10.10">
    <property type="entry name" value="YVTN repeat-like/Quinoprotein amine dehydrogenase"/>
    <property type="match status" value="1"/>
</dbReference>
<comment type="subcellular location">
    <subcellularLocation>
        <location evidence="1">Preautophagosomal structure</location>
    </subcellularLocation>
</comment>
<evidence type="ECO:0000313" key="8">
    <source>
        <dbReference type="RefSeq" id="XP_032819271.1"/>
    </source>
</evidence>
<evidence type="ECO:0000256" key="5">
    <source>
        <dbReference type="ARBA" id="ARBA00023121"/>
    </source>
</evidence>
<dbReference type="PANTHER" id="PTHR11227">
    <property type="entry name" value="WD-REPEAT PROTEIN INTERACTING WITH PHOSPHOINOSIDES WIPI -RELATED"/>
    <property type="match status" value="1"/>
</dbReference>
<comment type="similarity">
    <text evidence="6">Belongs to the WD repeat PROPPIN family.</text>
</comment>
<dbReference type="RefSeq" id="XP_032819271.1">
    <property type="nucleotide sequence ID" value="XM_032963380.1"/>
</dbReference>
<evidence type="ECO:0000256" key="1">
    <source>
        <dbReference type="ARBA" id="ARBA00004329"/>
    </source>
</evidence>
<dbReference type="KEGG" id="pmrn:116947528"/>
<keyword evidence="3" id="KW-0677">Repeat</keyword>
<dbReference type="InterPro" id="IPR048720">
    <property type="entry name" value="PROPPIN"/>
</dbReference>
<gene>
    <name evidence="8" type="primary">LOC116947528</name>
</gene>
<dbReference type="InterPro" id="IPR036322">
    <property type="entry name" value="WD40_repeat_dom_sf"/>
</dbReference>
<dbReference type="AlphaFoldDB" id="A0AAJ7TLY0"/>
<keyword evidence="4" id="KW-0072">Autophagy</keyword>
<evidence type="ECO:0000256" key="4">
    <source>
        <dbReference type="ARBA" id="ARBA00023006"/>
    </source>
</evidence>